<dbReference type="PROSITE" id="PS51283">
    <property type="entry name" value="DUSP"/>
    <property type="match status" value="1"/>
</dbReference>
<evidence type="ECO:0000256" key="6">
    <source>
        <dbReference type="ARBA" id="ARBA00022801"/>
    </source>
</evidence>
<feature type="compositionally biased region" description="Basic and acidic residues" evidence="8">
    <location>
        <begin position="674"/>
        <end position="685"/>
    </location>
</feature>
<dbReference type="Gene3D" id="3.30.2230.10">
    <property type="entry name" value="DUSP-like"/>
    <property type="match status" value="1"/>
</dbReference>
<evidence type="ECO:0000256" key="4">
    <source>
        <dbReference type="ARBA" id="ARBA00022670"/>
    </source>
</evidence>
<keyword evidence="4" id="KW-0645">Protease</keyword>
<feature type="domain" description="USP" evidence="9">
    <location>
        <begin position="279"/>
        <end position="938"/>
    </location>
</feature>
<feature type="compositionally biased region" description="Basic and acidic residues" evidence="8">
    <location>
        <begin position="590"/>
        <end position="601"/>
    </location>
</feature>
<feature type="domain" description="DUSP" evidence="10">
    <location>
        <begin position="3"/>
        <end position="104"/>
    </location>
</feature>
<gene>
    <name evidence="11" type="ORF">M9Y10_015413</name>
</gene>
<dbReference type="SUPFAM" id="SSF143791">
    <property type="entry name" value="DUSP-like"/>
    <property type="match status" value="1"/>
</dbReference>
<organism evidence="11 12">
    <name type="scientific">Tritrichomonas musculus</name>
    <dbReference type="NCBI Taxonomy" id="1915356"/>
    <lineage>
        <taxon>Eukaryota</taxon>
        <taxon>Metamonada</taxon>
        <taxon>Parabasalia</taxon>
        <taxon>Tritrichomonadida</taxon>
        <taxon>Tritrichomonadidae</taxon>
        <taxon>Tritrichomonas</taxon>
    </lineage>
</organism>
<dbReference type="SMART" id="SM00695">
    <property type="entry name" value="DUSP"/>
    <property type="match status" value="1"/>
</dbReference>
<dbReference type="InterPro" id="IPR006615">
    <property type="entry name" value="Pept_C19_DUSP"/>
</dbReference>
<keyword evidence="7" id="KW-0788">Thiol protease</keyword>
<dbReference type="PANTHER" id="PTHR21646:SF24">
    <property type="entry name" value="UBIQUITIN CARBOXYL-TERMINAL HYDROLASE"/>
    <property type="match status" value="1"/>
</dbReference>
<dbReference type="InterPro" id="IPR038765">
    <property type="entry name" value="Papain-like_cys_pep_sf"/>
</dbReference>
<dbReference type="InterPro" id="IPR001394">
    <property type="entry name" value="Peptidase_C19_UCH"/>
</dbReference>
<evidence type="ECO:0000256" key="2">
    <source>
        <dbReference type="ARBA" id="ARBA00009085"/>
    </source>
</evidence>
<dbReference type="Pfam" id="PF00443">
    <property type="entry name" value="UCH"/>
    <property type="match status" value="1"/>
</dbReference>
<protein>
    <recommendedName>
        <fullName evidence="3">ubiquitinyl hydrolase 1</fullName>
        <ecNumber evidence="3">3.4.19.12</ecNumber>
    </recommendedName>
</protein>
<dbReference type="EMBL" id="JAPFFF010000002">
    <property type="protein sequence ID" value="KAK8897463.1"/>
    <property type="molecule type" value="Genomic_DNA"/>
</dbReference>
<reference evidence="11 12" key="1">
    <citation type="submission" date="2024-04" db="EMBL/GenBank/DDBJ databases">
        <title>Tritrichomonas musculus Genome.</title>
        <authorList>
            <person name="Alves-Ferreira E."/>
            <person name="Grigg M."/>
            <person name="Lorenzi H."/>
            <person name="Galac M."/>
        </authorList>
    </citation>
    <scope>NUCLEOTIDE SEQUENCE [LARGE SCALE GENOMIC DNA]</scope>
    <source>
        <strain evidence="11 12">EAF2021</strain>
    </source>
</reference>
<name>A0ABR2L2B5_9EUKA</name>
<proteinExistence type="inferred from homology"/>
<dbReference type="SUPFAM" id="SSF54001">
    <property type="entry name" value="Cysteine proteinases"/>
    <property type="match status" value="1"/>
</dbReference>
<evidence type="ECO:0000256" key="8">
    <source>
        <dbReference type="SAM" id="MobiDB-lite"/>
    </source>
</evidence>
<evidence type="ECO:0000256" key="3">
    <source>
        <dbReference type="ARBA" id="ARBA00012759"/>
    </source>
</evidence>
<comment type="caution">
    <text evidence="11">The sequence shown here is derived from an EMBL/GenBank/DDBJ whole genome shotgun (WGS) entry which is preliminary data.</text>
</comment>
<dbReference type="CDD" id="cd02674">
    <property type="entry name" value="Peptidase_C19R"/>
    <property type="match status" value="1"/>
</dbReference>
<dbReference type="PANTHER" id="PTHR21646">
    <property type="entry name" value="UBIQUITIN CARBOXYL-TERMINAL HYDROLASE"/>
    <property type="match status" value="1"/>
</dbReference>
<dbReference type="EC" id="3.4.19.12" evidence="3"/>
<accession>A0ABR2L2B5</accession>
<sequence>MSTDPEEQREAIKKIEKESFAIGEKVCPISTLWFQKWKQQVNYNNSIEPTPTKMGPIDNSKIISDGKLKQNLVENYDYCLIHKESYDLLQKWYSGGPTVELDVISNSKGRPAVVTKFIILKINYKKEEKPLEVHKYMKISEIHQKAREMFAIPETTATRLLDFFSQIVGFEFKDDKYLDNYPIISNEQILLDYKIDPQTDKLEEPSKSSSENTEKDKKEEDDQKQFKKEDAQKQVKKDEINEETLWYSYSLKKQNKTNSNLNTITVFSPSTSRNYIGISGFQNLGNTCFFNSGTQCLMHTFPLVSKFVLNDDWQFDLNLTNKIGMKGELAKTFASLAKEVWNGGYQTIAPSNLKYVIGRFRDTFAGYDQQDSHELIYAMLDGIHEDLNRCRKKPSVEPVEGDGTDDDEKAVEAWKRYKLINDSIVVDIFDGLFRSKLLCPKCNSTTVVFDPYRSIPLPIEKPHTKKLKVVFVPFEFAEERKNLKIEIPSAPCKNFNRIASEQISKIIGRKVVVKLGAQLYKGYPLQWGIKNICVSTATVFAFEMPNYYIEKVEQEKKQEEQNKDRHEVTDKDKNEQKKDQQEVTDIEMNGENKEKKVTDEEKSSVKKPIFMTCSIDVKAKLNQAGIVNVTTKIGYPFLVDVSDLPDDFDESDGKLQFEQRVAERLSSLWPAQKSADEGSSKKGEEATPIDKLFRSKMEISLPQGFAFSGPTEKLLSTFKSTSSYYFYKQSAAKEKIKTPSKASQTFVSSLAIIYLNEDSNFSAASLLKNIQLDPEKKKKESDALTLSKCFEFFSLPDVLDENNQWYCPKCKQFVCAEKKLDIWALPQILIIQLKRFYGSGWSAKKLDYLVDFPEILDMKKYVIGPQKNEEEIKYRLYAVSNQFGNLGFGHYTAYARVRDPKEPDADKGWYNFDDSSVSKASEANAHSAAAYVLFYERIK</sequence>
<keyword evidence="12" id="KW-1185">Reference proteome</keyword>
<comment type="similarity">
    <text evidence="2">Belongs to the peptidase C19 family.</text>
</comment>
<evidence type="ECO:0000256" key="1">
    <source>
        <dbReference type="ARBA" id="ARBA00000707"/>
    </source>
</evidence>
<keyword evidence="6" id="KW-0378">Hydrolase</keyword>
<keyword evidence="5" id="KW-0833">Ubl conjugation pathway</keyword>
<feature type="region of interest" description="Disordered" evidence="8">
    <location>
        <begin position="200"/>
        <end position="235"/>
    </location>
</feature>
<evidence type="ECO:0000256" key="5">
    <source>
        <dbReference type="ARBA" id="ARBA00022786"/>
    </source>
</evidence>
<evidence type="ECO:0000256" key="7">
    <source>
        <dbReference type="ARBA" id="ARBA00022807"/>
    </source>
</evidence>
<evidence type="ECO:0000259" key="9">
    <source>
        <dbReference type="PROSITE" id="PS50235"/>
    </source>
</evidence>
<dbReference type="Pfam" id="PF06337">
    <property type="entry name" value="DUSP"/>
    <property type="match status" value="1"/>
</dbReference>
<dbReference type="InterPro" id="IPR028889">
    <property type="entry name" value="USP"/>
</dbReference>
<dbReference type="Proteomes" id="UP001470230">
    <property type="component" value="Unassembled WGS sequence"/>
</dbReference>
<dbReference type="InterPro" id="IPR050185">
    <property type="entry name" value="Ub_carboxyl-term_hydrolase"/>
</dbReference>
<evidence type="ECO:0000313" key="12">
    <source>
        <dbReference type="Proteomes" id="UP001470230"/>
    </source>
</evidence>
<dbReference type="PROSITE" id="PS50235">
    <property type="entry name" value="USP_3"/>
    <property type="match status" value="1"/>
</dbReference>
<evidence type="ECO:0000259" key="10">
    <source>
        <dbReference type="PROSITE" id="PS51283"/>
    </source>
</evidence>
<evidence type="ECO:0000313" key="11">
    <source>
        <dbReference type="EMBL" id="KAK8897463.1"/>
    </source>
</evidence>
<comment type="catalytic activity">
    <reaction evidence="1">
        <text>Thiol-dependent hydrolysis of ester, thioester, amide, peptide and isopeptide bonds formed by the C-terminal Gly of ubiquitin (a 76-residue protein attached to proteins as an intracellular targeting signal).</text>
        <dbReference type="EC" id="3.4.19.12"/>
    </reaction>
</comment>
<feature type="region of interest" description="Disordered" evidence="8">
    <location>
        <begin position="668"/>
        <end position="687"/>
    </location>
</feature>
<dbReference type="InterPro" id="IPR035927">
    <property type="entry name" value="DUSP-like_sf"/>
</dbReference>
<dbReference type="Gene3D" id="3.90.70.10">
    <property type="entry name" value="Cysteine proteinases"/>
    <property type="match status" value="2"/>
</dbReference>
<feature type="compositionally biased region" description="Basic and acidic residues" evidence="8">
    <location>
        <begin position="554"/>
        <end position="581"/>
    </location>
</feature>
<feature type="region of interest" description="Disordered" evidence="8">
    <location>
        <begin position="554"/>
        <end position="601"/>
    </location>
</feature>